<keyword evidence="2" id="KW-1185">Reference proteome</keyword>
<reference evidence="1" key="1">
    <citation type="submission" date="2020-11" db="EMBL/GenBank/DDBJ databases">
        <authorList>
            <person name="Tran Van P."/>
        </authorList>
    </citation>
    <scope>NUCLEOTIDE SEQUENCE</scope>
</reference>
<dbReference type="Gene3D" id="1.10.1450.10">
    <property type="entry name" value="Tetraspanin"/>
    <property type="match status" value="1"/>
</dbReference>
<organism evidence="1">
    <name type="scientific">Oppiella nova</name>
    <dbReference type="NCBI Taxonomy" id="334625"/>
    <lineage>
        <taxon>Eukaryota</taxon>
        <taxon>Metazoa</taxon>
        <taxon>Ecdysozoa</taxon>
        <taxon>Arthropoda</taxon>
        <taxon>Chelicerata</taxon>
        <taxon>Arachnida</taxon>
        <taxon>Acari</taxon>
        <taxon>Acariformes</taxon>
        <taxon>Sarcoptiformes</taxon>
        <taxon>Oribatida</taxon>
        <taxon>Brachypylina</taxon>
        <taxon>Oppioidea</taxon>
        <taxon>Oppiidae</taxon>
        <taxon>Oppiella</taxon>
    </lineage>
</organism>
<dbReference type="Proteomes" id="UP000728032">
    <property type="component" value="Unassembled WGS sequence"/>
</dbReference>
<feature type="non-terminal residue" evidence="1">
    <location>
        <position position="1"/>
    </location>
</feature>
<accession>A0A7R9MLH4</accession>
<dbReference type="EMBL" id="OC938922">
    <property type="protein sequence ID" value="CAD7661546.1"/>
    <property type="molecule type" value="Genomic_DNA"/>
</dbReference>
<dbReference type="SUPFAM" id="SSF48652">
    <property type="entry name" value="Tetraspanin"/>
    <property type="match status" value="1"/>
</dbReference>
<proteinExistence type="predicted"/>
<evidence type="ECO:0000313" key="1">
    <source>
        <dbReference type="EMBL" id="CAD7661546.1"/>
    </source>
</evidence>
<evidence type="ECO:0000313" key="2">
    <source>
        <dbReference type="Proteomes" id="UP000728032"/>
    </source>
</evidence>
<dbReference type="GO" id="GO:0016020">
    <property type="term" value="C:membrane"/>
    <property type="evidence" value="ECO:0007669"/>
    <property type="project" value="InterPro"/>
</dbReference>
<name>A0A7R9MLH4_9ACAR</name>
<protein>
    <submittedName>
        <fullName evidence="1">Uncharacterized protein</fullName>
    </submittedName>
</protein>
<gene>
    <name evidence="1" type="ORF">ONB1V03_LOCUS18107</name>
</gene>
<sequence>MSTKFKHLYHSSNQSGLGVCNNTVIKDETINERFKDLTEHYNWSNQSDPGNRIVDSIQCLYNCCGTYSYRSWDDMRPDID</sequence>
<dbReference type="InterPro" id="IPR008952">
    <property type="entry name" value="Tetraspanin_EC2_sf"/>
</dbReference>
<dbReference type="AlphaFoldDB" id="A0A7R9MLH4"/>
<dbReference type="EMBL" id="CAJPVJ010024097">
    <property type="protein sequence ID" value="CAG2178682.1"/>
    <property type="molecule type" value="Genomic_DNA"/>
</dbReference>